<accession>A0AAP0EWT9</accession>
<proteinExistence type="predicted"/>
<organism evidence="1 2">
    <name type="scientific">Stephania yunnanensis</name>
    <dbReference type="NCBI Taxonomy" id="152371"/>
    <lineage>
        <taxon>Eukaryota</taxon>
        <taxon>Viridiplantae</taxon>
        <taxon>Streptophyta</taxon>
        <taxon>Embryophyta</taxon>
        <taxon>Tracheophyta</taxon>
        <taxon>Spermatophyta</taxon>
        <taxon>Magnoliopsida</taxon>
        <taxon>Ranunculales</taxon>
        <taxon>Menispermaceae</taxon>
        <taxon>Menispermoideae</taxon>
        <taxon>Cissampelideae</taxon>
        <taxon>Stephania</taxon>
    </lineage>
</organism>
<gene>
    <name evidence="1" type="ORF">Syun_025223</name>
</gene>
<dbReference type="AlphaFoldDB" id="A0AAP0EWT9"/>
<dbReference type="EMBL" id="JBBNAF010000011">
    <property type="protein sequence ID" value="KAK9098178.1"/>
    <property type="molecule type" value="Genomic_DNA"/>
</dbReference>
<reference evidence="1 2" key="1">
    <citation type="submission" date="2024-01" db="EMBL/GenBank/DDBJ databases">
        <title>Genome assemblies of Stephania.</title>
        <authorList>
            <person name="Yang L."/>
        </authorList>
    </citation>
    <scope>NUCLEOTIDE SEQUENCE [LARGE SCALE GENOMIC DNA]</scope>
    <source>
        <strain evidence="1">YNDBR</strain>
        <tissue evidence="1">Leaf</tissue>
    </source>
</reference>
<protein>
    <submittedName>
        <fullName evidence="1">Uncharacterized protein</fullName>
    </submittedName>
</protein>
<sequence>MGRRGNEDSPIPEAATEAVNATLANIDNVRSQLNKLVSISVVDDDDDVLAQMGPLARAQSLLFLARTISHSSPVN</sequence>
<keyword evidence="2" id="KW-1185">Reference proteome</keyword>
<evidence type="ECO:0000313" key="2">
    <source>
        <dbReference type="Proteomes" id="UP001420932"/>
    </source>
</evidence>
<evidence type="ECO:0000313" key="1">
    <source>
        <dbReference type="EMBL" id="KAK9098178.1"/>
    </source>
</evidence>
<name>A0AAP0EWT9_9MAGN</name>
<comment type="caution">
    <text evidence="1">The sequence shown here is derived from an EMBL/GenBank/DDBJ whole genome shotgun (WGS) entry which is preliminary data.</text>
</comment>
<dbReference type="Proteomes" id="UP001420932">
    <property type="component" value="Unassembled WGS sequence"/>
</dbReference>